<sequence length="181" mass="19908">MIRKIILLLLLVVTPTALVHVLQAAAEESAQTSQLPEHVADLRDAILAAARSGNIDELKAVFDMSGTTPDLGIPGVTDPVAALKLESADGKGHEILATLIELLSMPPATQPFGSDIENNLLYVWPYLAERPLDKLTPSEEVDLYRLVSPAKAAEMHEKKRWMSWCLVITADGNWLMFKRIE</sequence>
<dbReference type="Proteomes" id="UP000005952">
    <property type="component" value="Chromosome"/>
</dbReference>
<protein>
    <submittedName>
        <fullName evidence="2">Uncharacterized protein</fullName>
    </submittedName>
</protein>
<dbReference type="HOGENOM" id="CLU_105822_0_0_5"/>
<dbReference type="eggNOG" id="ENOG5032QXM">
    <property type="taxonomic scope" value="Bacteria"/>
</dbReference>
<accession>N0B5A7</accession>
<feature type="chain" id="PRO_5004105872" evidence="1">
    <location>
        <begin position="20"/>
        <end position="181"/>
    </location>
</feature>
<dbReference type="STRING" id="670307.HYPDE_28563"/>
<organism evidence="2 3">
    <name type="scientific">Hyphomicrobium denitrificans 1NES1</name>
    <dbReference type="NCBI Taxonomy" id="670307"/>
    <lineage>
        <taxon>Bacteria</taxon>
        <taxon>Pseudomonadati</taxon>
        <taxon>Pseudomonadota</taxon>
        <taxon>Alphaproteobacteria</taxon>
        <taxon>Hyphomicrobiales</taxon>
        <taxon>Hyphomicrobiaceae</taxon>
        <taxon>Hyphomicrobium</taxon>
    </lineage>
</organism>
<keyword evidence="3" id="KW-1185">Reference proteome</keyword>
<gene>
    <name evidence="2" type="ORF">HYPDE_28563</name>
</gene>
<name>N0B5A7_9HYPH</name>
<keyword evidence="1" id="KW-0732">Signal</keyword>
<feature type="signal peptide" evidence="1">
    <location>
        <begin position="1"/>
        <end position="19"/>
    </location>
</feature>
<evidence type="ECO:0000313" key="3">
    <source>
        <dbReference type="Proteomes" id="UP000005952"/>
    </source>
</evidence>
<dbReference type="RefSeq" id="WP_015597429.1">
    <property type="nucleotide sequence ID" value="NC_021172.1"/>
</dbReference>
<proteinExistence type="predicted"/>
<evidence type="ECO:0000313" key="2">
    <source>
        <dbReference type="EMBL" id="AGK57392.1"/>
    </source>
</evidence>
<dbReference type="KEGG" id="hdt:HYPDE_28563"/>
<reference evidence="2 3" key="1">
    <citation type="journal article" date="2013" name="Genome Announc.">
        <title>Genome sequences for three denitrifying bacterial strains isolated from a uranium- and nitrate-contaminated subsurface environment.</title>
        <authorList>
            <person name="Venkatramanan R."/>
            <person name="Prakash O."/>
            <person name="Woyke T."/>
            <person name="Chain P."/>
            <person name="Goodwin L.A."/>
            <person name="Watson D."/>
            <person name="Brooks S."/>
            <person name="Kostka J.E."/>
            <person name="Green S.J."/>
        </authorList>
    </citation>
    <scope>NUCLEOTIDE SEQUENCE [LARGE SCALE GENOMIC DNA]</scope>
    <source>
        <strain evidence="2 3">1NES1</strain>
    </source>
</reference>
<dbReference type="EMBL" id="CP005587">
    <property type="protein sequence ID" value="AGK57392.1"/>
    <property type="molecule type" value="Genomic_DNA"/>
</dbReference>
<evidence type="ECO:0000256" key="1">
    <source>
        <dbReference type="SAM" id="SignalP"/>
    </source>
</evidence>
<dbReference type="AlphaFoldDB" id="N0B5A7"/>